<evidence type="ECO:0000256" key="10">
    <source>
        <dbReference type="ARBA" id="ARBA00060855"/>
    </source>
</evidence>
<dbReference type="FunFam" id="3.90.950.10:FF:000002">
    <property type="entry name" value="Inosine/xanthosine triphosphatase"/>
    <property type="match status" value="1"/>
</dbReference>
<comment type="cofactor">
    <cofactor evidence="11">
        <name>Mg(2+)</name>
        <dbReference type="ChEBI" id="CHEBI:18420"/>
    </cofactor>
    <cofactor evidence="11">
        <name>Mn(2+)</name>
        <dbReference type="ChEBI" id="CHEBI:29035"/>
    </cofactor>
    <text evidence="11">Binds 1 divalent metal cation per subunit; can use either Mg(2+) or Mn(2+).</text>
</comment>
<dbReference type="Proteomes" id="UP000177324">
    <property type="component" value="Unassembled WGS sequence"/>
</dbReference>
<dbReference type="EC" id="3.6.1.73" evidence="11"/>
<evidence type="ECO:0000256" key="11">
    <source>
        <dbReference type="HAMAP-Rule" id="MF_00648"/>
    </source>
</evidence>
<evidence type="ECO:0000256" key="8">
    <source>
        <dbReference type="ARBA" id="ARBA00048174"/>
    </source>
</evidence>
<keyword evidence="4 11" id="KW-0378">Hydrolase</keyword>
<dbReference type="AlphaFoldDB" id="A0A1G1VUU2"/>
<comment type="caution">
    <text evidence="11">Lacks conserved residue(s) required for the propagation of feature annotation.</text>
</comment>
<evidence type="ECO:0000256" key="1">
    <source>
        <dbReference type="ARBA" id="ARBA00001936"/>
    </source>
</evidence>
<dbReference type="NCBIfam" id="TIGR00258">
    <property type="entry name" value="inosine/xanthosine triphosphatase"/>
    <property type="match status" value="1"/>
</dbReference>
<evidence type="ECO:0000313" key="13">
    <source>
        <dbReference type="EMBL" id="OGY19183.1"/>
    </source>
</evidence>
<keyword evidence="2 11" id="KW-0479">Metal-binding</keyword>
<dbReference type="Pfam" id="PF01931">
    <property type="entry name" value="NTPase_I-T"/>
    <property type="match status" value="1"/>
</dbReference>
<keyword evidence="5 11" id="KW-0460">Magnesium</keyword>
<dbReference type="InterPro" id="IPR050299">
    <property type="entry name" value="YjjX_NTPase"/>
</dbReference>
<evidence type="ECO:0000256" key="4">
    <source>
        <dbReference type="ARBA" id="ARBA00022801"/>
    </source>
</evidence>
<keyword evidence="3 11" id="KW-0547">Nucleotide-binding</keyword>
<reference evidence="13 14" key="1">
    <citation type="journal article" date="2016" name="Nat. Commun.">
        <title>Thousands of microbial genomes shed light on interconnected biogeochemical processes in an aquifer system.</title>
        <authorList>
            <person name="Anantharaman K."/>
            <person name="Brown C.T."/>
            <person name="Hug L.A."/>
            <person name="Sharon I."/>
            <person name="Castelle C.J."/>
            <person name="Probst A.J."/>
            <person name="Thomas B.C."/>
            <person name="Singh A."/>
            <person name="Wilkins M.J."/>
            <person name="Karaoz U."/>
            <person name="Brodie E.L."/>
            <person name="Williams K.H."/>
            <person name="Hubbard S.S."/>
            <person name="Banfield J.F."/>
        </authorList>
    </citation>
    <scope>NUCLEOTIDE SEQUENCE [LARGE SCALE GENOMIC DNA]</scope>
</reference>
<dbReference type="GO" id="GO:0006772">
    <property type="term" value="P:thiamine metabolic process"/>
    <property type="evidence" value="ECO:0007669"/>
    <property type="project" value="TreeGrafter"/>
</dbReference>
<evidence type="ECO:0000259" key="12">
    <source>
        <dbReference type="Pfam" id="PF01931"/>
    </source>
</evidence>
<protein>
    <recommendedName>
        <fullName evidence="11">Probable inosine/xanthosine triphosphatase</fullName>
        <shortName evidence="11">ITPase/XTPase</shortName>
        <ecNumber evidence="11">3.6.1.73</ecNumber>
    </recommendedName>
    <alternativeName>
        <fullName evidence="11">Non-canonical purine NTP phosphatase</fullName>
    </alternativeName>
    <alternativeName>
        <fullName evidence="11">Non-standard purine NTP phosphatase</fullName>
    </alternativeName>
    <alternativeName>
        <fullName evidence="11">Nucleoside-triphosphate phosphatase</fullName>
        <shortName evidence="11">NTPase</shortName>
    </alternativeName>
</protein>
<comment type="function">
    <text evidence="11">Phosphatase that hydrolyzes non-canonical purine nucleotides such as XTP and ITP to their respective diphosphate derivatives. Probably excludes non-canonical purines from DNA/RNA precursor pool, thus preventing their incorporation into DNA/RNA and avoiding chromosomal lesions.</text>
</comment>
<dbReference type="SUPFAM" id="SSF52972">
    <property type="entry name" value="ITPase-like"/>
    <property type="match status" value="1"/>
</dbReference>
<dbReference type="GO" id="GO:0009117">
    <property type="term" value="P:nucleotide metabolic process"/>
    <property type="evidence" value="ECO:0007669"/>
    <property type="project" value="UniProtKB-KW"/>
</dbReference>
<evidence type="ECO:0000256" key="7">
    <source>
        <dbReference type="ARBA" id="ARBA00023211"/>
    </source>
</evidence>
<dbReference type="GO" id="GO:0000166">
    <property type="term" value="F:nucleotide binding"/>
    <property type="evidence" value="ECO:0007669"/>
    <property type="project" value="UniProtKB-KW"/>
</dbReference>
<dbReference type="Gene3D" id="3.90.950.10">
    <property type="match status" value="1"/>
</dbReference>
<dbReference type="GO" id="GO:0103023">
    <property type="term" value="F:ITPase activity"/>
    <property type="evidence" value="ECO:0007669"/>
    <property type="project" value="UniProtKB-EC"/>
</dbReference>
<comment type="similarity">
    <text evidence="10 11">Belongs to the YjjX NTPase family.</text>
</comment>
<dbReference type="HAMAP" id="MF_00648">
    <property type="entry name" value="Non_canon_purine_NTPase_YjjX"/>
    <property type="match status" value="1"/>
</dbReference>
<evidence type="ECO:0000256" key="5">
    <source>
        <dbReference type="ARBA" id="ARBA00022842"/>
    </source>
</evidence>
<keyword evidence="6 11" id="KW-0546">Nucleotide metabolism</keyword>
<dbReference type="InterPro" id="IPR026533">
    <property type="entry name" value="NTPase/PRRC1"/>
</dbReference>
<dbReference type="InterPro" id="IPR002786">
    <property type="entry name" value="Non_canon_purine_NTPase"/>
</dbReference>
<dbReference type="InterPro" id="IPR029001">
    <property type="entry name" value="ITPase-like_fam"/>
</dbReference>
<comment type="caution">
    <text evidence="13">The sequence shown here is derived from an EMBL/GenBank/DDBJ whole genome shotgun (WGS) entry which is preliminary data.</text>
</comment>
<sequence length="174" mass="19488">MKVAVGSKNPVKIEAVKLAFEQIWPQRKWQVMAIEVKHGITDQPMSDRESIRGAKNRARRALKKLGADFGVGLEGGLQKIGQSWFDCGWAVVVDKQGRVGMGSTARMIVPQTIMRLIKQGKELGEALDKVWNRANTKQAEGHFGLMTNKVITRTQGYRDGMIMALARFIQPHLF</sequence>
<name>A0A1G1VUU2_9BACT</name>
<proteinExistence type="inferred from homology"/>
<organism evidence="13 14">
    <name type="scientific">Candidatus Chisholmbacteria bacterium RIFCSPHIGHO2_01_FULL_48_12</name>
    <dbReference type="NCBI Taxonomy" id="1797589"/>
    <lineage>
        <taxon>Bacteria</taxon>
        <taxon>Candidatus Chisholmiibacteriota</taxon>
    </lineage>
</organism>
<evidence type="ECO:0000313" key="14">
    <source>
        <dbReference type="Proteomes" id="UP000177324"/>
    </source>
</evidence>
<dbReference type="PANTHER" id="PTHR34699">
    <property type="match status" value="1"/>
</dbReference>
<feature type="domain" description="Non-canonical purine NTP phosphatase/PRRC1" evidence="12">
    <location>
        <begin position="6"/>
        <end position="169"/>
    </location>
</feature>
<keyword evidence="7 11" id="KW-0464">Manganese</keyword>
<gene>
    <name evidence="13" type="ORF">A2784_02550</name>
</gene>
<comment type="cofactor">
    <cofactor evidence="1">
        <name>Mn(2+)</name>
        <dbReference type="ChEBI" id="CHEBI:29035"/>
    </cofactor>
</comment>
<comment type="catalytic activity">
    <reaction evidence="9 11">
        <text>XTP + H2O = XDP + phosphate + H(+)</text>
        <dbReference type="Rhea" id="RHEA:28406"/>
        <dbReference type="ChEBI" id="CHEBI:15377"/>
        <dbReference type="ChEBI" id="CHEBI:15378"/>
        <dbReference type="ChEBI" id="CHEBI:43474"/>
        <dbReference type="ChEBI" id="CHEBI:59884"/>
        <dbReference type="ChEBI" id="CHEBI:61314"/>
        <dbReference type="EC" id="3.6.1.73"/>
    </reaction>
</comment>
<comment type="subunit">
    <text evidence="11">Homodimer.</text>
</comment>
<dbReference type="EMBL" id="MHCH01000002">
    <property type="protein sequence ID" value="OGY19183.1"/>
    <property type="molecule type" value="Genomic_DNA"/>
</dbReference>
<dbReference type="PANTHER" id="PTHR34699:SF2">
    <property type="entry name" value="NON-CANONICAL PURINE NTP PHOSPHATASE_PRRC1 DOMAIN-CONTAINING PROTEIN"/>
    <property type="match status" value="1"/>
</dbReference>
<evidence type="ECO:0000256" key="2">
    <source>
        <dbReference type="ARBA" id="ARBA00022723"/>
    </source>
</evidence>
<evidence type="ECO:0000256" key="9">
    <source>
        <dbReference type="ARBA" id="ARBA00048781"/>
    </source>
</evidence>
<evidence type="ECO:0000256" key="3">
    <source>
        <dbReference type="ARBA" id="ARBA00022741"/>
    </source>
</evidence>
<comment type="catalytic activity">
    <reaction evidence="8 11">
        <text>ITP + H2O = IDP + phosphate + H(+)</text>
        <dbReference type="Rhea" id="RHEA:28330"/>
        <dbReference type="ChEBI" id="CHEBI:15377"/>
        <dbReference type="ChEBI" id="CHEBI:15378"/>
        <dbReference type="ChEBI" id="CHEBI:43474"/>
        <dbReference type="ChEBI" id="CHEBI:58280"/>
        <dbReference type="ChEBI" id="CHEBI:61402"/>
        <dbReference type="EC" id="3.6.1.73"/>
    </reaction>
</comment>
<evidence type="ECO:0000256" key="6">
    <source>
        <dbReference type="ARBA" id="ARBA00023080"/>
    </source>
</evidence>
<dbReference type="GO" id="GO:0046872">
    <property type="term" value="F:metal ion binding"/>
    <property type="evidence" value="ECO:0007669"/>
    <property type="project" value="UniProtKB-KW"/>
</dbReference>
<accession>A0A1G1VUU2</accession>